<dbReference type="Gene3D" id="2.20.200.10">
    <property type="entry name" value="Outer membrane efflux proteins (OEP)"/>
    <property type="match status" value="1"/>
</dbReference>
<evidence type="ECO:0000256" key="2">
    <source>
        <dbReference type="ARBA" id="ARBA00007613"/>
    </source>
</evidence>
<dbReference type="InterPro" id="IPR003423">
    <property type="entry name" value="OMP_efflux"/>
</dbReference>
<evidence type="ECO:0000256" key="1">
    <source>
        <dbReference type="ARBA" id="ARBA00004370"/>
    </source>
</evidence>
<comment type="subcellular location">
    <subcellularLocation>
        <location evidence="9">Cell membrane</location>
        <topology evidence="9">Lipid-anchor</topology>
    </subcellularLocation>
    <subcellularLocation>
        <location evidence="1">Membrane</location>
    </subcellularLocation>
</comment>
<evidence type="ECO:0000256" key="5">
    <source>
        <dbReference type="ARBA" id="ARBA00022729"/>
    </source>
</evidence>
<reference evidence="10 11" key="1">
    <citation type="submission" date="2021-02" db="EMBL/GenBank/DDBJ databases">
        <title>Niveibacterium changnyeongensis HC41.</title>
        <authorList>
            <person name="Kang M."/>
        </authorList>
    </citation>
    <scope>NUCLEOTIDE SEQUENCE [LARGE SCALE GENOMIC DNA]</scope>
    <source>
        <strain evidence="10 11">HC41</strain>
    </source>
</reference>
<dbReference type="SUPFAM" id="SSF56954">
    <property type="entry name" value="Outer membrane efflux proteins (OEP)"/>
    <property type="match status" value="1"/>
</dbReference>
<organism evidence="10 11">
    <name type="scientific">Niveibacterium microcysteis</name>
    <dbReference type="NCBI Taxonomy" id="2811415"/>
    <lineage>
        <taxon>Bacteria</taxon>
        <taxon>Pseudomonadati</taxon>
        <taxon>Pseudomonadota</taxon>
        <taxon>Betaproteobacteria</taxon>
        <taxon>Rhodocyclales</taxon>
        <taxon>Rhodocyclaceae</taxon>
        <taxon>Niveibacterium</taxon>
    </lineage>
</organism>
<proteinExistence type="inferred from homology"/>
<keyword evidence="8 9" id="KW-0449">Lipoprotein</keyword>
<keyword evidence="5" id="KW-0732">Signal</keyword>
<dbReference type="Pfam" id="PF02321">
    <property type="entry name" value="OEP"/>
    <property type="match status" value="2"/>
</dbReference>
<evidence type="ECO:0000313" key="10">
    <source>
        <dbReference type="EMBL" id="QSI75714.1"/>
    </source>
</evidence>
<evidence type="ECO:0000256" key="6">
    <source>
        <dbReference type="ARBA" id="ARBA00023136"/>
    </source>
</evidence>
<keyword evidence="6 9" id="KW-0472">Membrane</keyword>
<accession>A0ABX7M1S1</accession>
<keyword evidence="3 9" id="KW-1134">Transmembrane beta strand</keyword>
<keyword evidence="11" id="KW-1185">Reference proteome</keyword>
<dbReference type="PANTHER" id="PTHR30203">
    <property type="entry name" value="OUTER MEMBRANE CATION EFFLUX PROTEIN"/>
    <property type="match status" value="1"/>
</dbReference>
<evidence type="ECO:0000256" key="3">
    <source>
        <dbReference type="ARBA" id="ARBA00022452"/>
    </source>
</evidence>
<evidence type="ECO:0000256" key="9">
    <source>
        <dbReference type="RuleBase" id="RU362097"/>
    </source>
</evidence>
<protein>
    <submittedName>
        <fullName evidence="10">Efflux transporter outer membrane subunit</fullName>
    </submittedName>
</protein>
<evidence type="ECO:0000256" key="4">
    <source>
        <dbReference type="ARBA" id="ARBA00022692"/>
    </source>
</evidence>
<dbReference type="Gene3D" id="1.20.1600.10">
    <property type="entry name" value="Outer membrane efflux proteins (OEP)"/>
    <property type="match status" value="1"/>
</dbReference>
<name>A0ABX7M1S1_9RHOO</name>
<keyword evidence="7 9" id="KW-0564">Palmitate</keyword>
<keyword evidence="4 9" id="KW-0812">Transmembrane</keyword>
<comment type="similarity">
    <text evidence="2 9">Belongs to the outer membrane factor (OMF) (TC 1.B.17) family.</text>
</comment>
<dbReference type="PANTHER" id="PTHR30203:SF20">
    <property type="entry name" value="MULTIDRUG RESISTANCE OUTER MEMBRANE PROTEIN MDTP-RELATED"/>
    <property type="match status" value="1"/>
</dbReference>
<gene>
    <name evidence="10" type="ORF">JY500_14590</name>
</gene>
<sequence>MLGACAQLPALDSPASPKPASAYASAQSFAAPLAQWPQDAWWTHYGDAQLDQLIAEALQGAPSLNAARARLARAESGAQIAGAARLPQVSANASATEQHQSYNYLTPRSMTPEGWHDYGRATLDFSWELDFWGKNRAALAAATSEVEASRADAAQARLALSASITAAYAELARLYAARDTAEAAVQVRTKTAMLFRQRYDNGLETLGSVRQVDARRAAAEGDLLATDEQITLQKNRIAALLGAGPDRGIAIARPSVNLDRSFGLPAELNANLLGRRPDVVAARLRAEAAAKRIDQRTAEFYPDINLAAFVGVQSLGLDLLTKPGSFVGSIGPAISLPIFSGGRLRGQLRGANADYAEAVANYDAAVTQALHDVADAATSQRALGAQLAKADEAVGAAREAWRIANNRYDGGLSNYLDVLTAEDALLASLRSLTDMQSRAFTLDVALVRALGGGYQNN</sequence>
<dbReference type="NCBIfam" id="TIGR01845">
    <property type="entry name" value="outer_NodT"/>
    <property type="match status" value="1"/>
</dbReference>
<evidence type="ECO:0000256" key="7">
    <source>
        <dbReference type="ARBA" id="ARBA00023139"/>
    </source>
</evidence>
<dbReference type="RefSeq" id="WP_172200672.1">
    <property type="nucleotide sequence ID" value="NZ_CP071060.1"/>
</dbReference>
<dbReference type="InterPro" id="IPR010131">
    <property type="entry name" value="MdtP/NodT-like"/>
</dbReference>
<evidence type="ECO:0000313" key="11">
    <source>
        <dbReference type="Proteomes" id="UP000663570"/>
    </source>
</evidence>
<dbReference type="EMBL" id="CP071060">
    <property type="protein sequence ID" value="QSI75714.1"/>
    <property type="molecule type" value="Genomic_DNA"/>
</dbReference>
<dbReference type="Proteomes" id="UP000663570">
    <property type="component" value="Chromosome"/>
</dbReference>
<evidence type="ECO:0000256" key="8">
    <source>
        <dbReference type="ARBA" id="ARBA00023288"/>
    </source>
</evidence>